<sequence>MKRQKALESETIKETVEEKEDSNGHIVNQIIEKYNLIENASVIDKENVIEKGTNQIDQSVVQHQSQFNTAAAVNENQIDDISNIHHQFDEATGLQQREISQSQELQNAQDHKRCFRRTRRWRKCGYYFGKYCCWTRIISGWILCIQET</sequence>
<evidence type="ECO:0000313" key="1">
    <source>
        <dbReference type="EMBL" id="RKP18489.1"/>
    </source>
</evidence>
<reference evidence="2" key="1">
    <citation type="journal article" date="2018" name="Nat. Microbiol.">
        <title>Leveraging single-cell genomics to expand the fungal tree of life.</title>
        <authorList>
            <person name="Ahrendt S.R."/>
            <person name="Quandt C.A."/>
            <person name="Ciobanu D."/>
            <person name="Clum A."/>
            <person name="Salamov A."/>
            <person name="Andreopoulos B."/>
            <person name="Cheng J.F."/>
            <person name="Woyke T."/>
            <person name="Pelin A."/>
            <person name="Henrissat B."/>
            <person name="Reynolds N.K."/>
            <person name="Benny G.L."/>
            <person name="Smith M.E."/>
            <person name="James T.Y."/>
            <person name="Grigoriev I.V."/>
        </authorList>
    </citation>
    <scope>NUCLEOTIDE SEQUENCE [LARGE SCALE GENOMIC DNA]</scope>
    <source>
        <strain evidence="2">CSF55</strain>
    </source>
</reference>
<dbReference type="AlphaFoldDB" id="A0A4V1IZL6"/>
<dbReference type="EMBL" id="ML005444">
    <property type="protein sequence ID" value="RKP18489.1"/>
    <property type="molecule type" value="Genomic_DNA"/>
</dbReference>
<evidence type="ECO:0000313" key="2">
    <source>
        <dbReference type="Proteomes" id="UP000281549"/>
    </source>
</evidence>
<name>A0A4V1IZL6_ROZAC</name>
<organism evidence="1 2">
    <name type="scientific">Rozella allomycis (strain CSF55)</name>
    <dbReference type="NCBI Taxonomy" id="988480"/>
    <lineage>
        <taxon>Eukaryota</taxon>
        <taxon>Fungi</taxon>
        <taxon>Fungi incertae sedis</taxon>
        <taxon>Cryptomycota</taxon>
        <taxon>Cryptomycota incertae sedis</taxon>
        <taxon>Rozella</taxon>
    </lineage>
</organism>
<protein>
    <submittedName>
        <fullName evidence="1">Uncharacterized protein</fullName>
    </submittedName>
</protein>
<gene>
    <name evidence="1" type="ORF">ROZALSC1DRAFT_29841</name>
</gene>
<proteinExistence type="predicted"/>
<dbReference type="Proteomes" id="UP000281549">
    <property type="component" value="Unassembled WGS sequence"/>
</dbReference>
<accession>A0A4V1IZL6</accession>